<proteinExistence type="predicted"/>
<accession>A0A3P3QE01</accession>
<dbReference type="InterPro" id="IPR009912">
    <property type="entry name" value="DUF1451"/>
</dbReference>
<dbReference type="AlphaFoldDB" id="A0A3P3QE01"/>
<comment type="caution">
    <text evidence="1">The sequence shown here is derived from an EMBL/GenBank/DDBJ whole genome shotgun (WGS) entry which is preliminary data.</text>
</comment>
<dbReference type="OrthoDB" id="3174978at2"/>
<evidence type="ECO:0000313" key="2">
    <source>
        <dbReference type="Proteomes" id="UP000276260"/>
    </source>
</evidence>
<name>A0A3P3QE01_9GAMM</name>
<dbReference type="EMBL" id="RRCF01000004">
    <property type="protein sequence ID" value="RRJ19422.1"/>
    <property type="molecule type" value="Genomic_DNA"/>
</dbReference>
<organism evidence="1 2">
    <name type="scientific">Rheinheimera mesophila</name>
    <dbReference type="NCBI Taxonomy" id="1547515"/>
    <lineage>
        <taxon>Bacteria</taxon>
        <taxon>Pseudomonadati</taxon>
        <taxon>Pseudomonadota</taxon>
        <taxon>Gammaproteobacteria</taxon>
        <taxon>Chromatiales</taxon>
        <taxon>Chromatiaceae</taxon>
        <taxon>Rheinheimera</taxon>
    </lineage>
</organism>
<dbReference type="Pfam" id="PF07295">
    <property type="entry name" value="DUF1451"/>
    <property type="match status" value="1"/>
</dbReference>
<dbReference type="Proteomes" id="UP000276260">
    <property type="component" value="Unassembled WGS sequence"/>
</dbReference>
<keyword evidence="2" id="KW-1185">Reference proteome</keyword>
<protein>
    <recommendedName>
        <fullName evidence="3">Zinc ribbon-containing protein</fullName>
    </recommendedName>
</protein>
<reference evidence="1 2" key="1">
    <citation type="submission" date="2018-11" db="EMBL/GenBank/DDBJ databases">
        <title>Draft genome analysis of Rheinheimera mesophila isolated from an industrial waste site.</title>
        <authorList>
            <person name="Yu Q."/>
            <person name="Qi Y."/>
            <person name="Zhang H."/>
            <person name="Lu Y."/>
            <person name="Pu J."/>
        </authorList>
    </citation>
    <scope>NUCLEOTIDE SEQUENCE [LARGE SCALE GENOMIC DNA]</scope>
    <source>
        <strain evidence="1 2">IITR13</strain>
    </source>
</reference>
<dbReference type="RefSeq" id="WP_046519485.1">
    <property type="nucleotide sequence ID" value="NZ_LAVS01000012.1"/>
</dbReference>
<evidence type="ECO:0000313" key="1">
    <source>
        <dbReference type="EMBL" id="RRJ19422.1"/>
    </source>
</evidence>
<evidence type="ECO:0008006" key="3">
    <source>
        <dbReference type="Google" id="ProtNLM"/>
    </source>
</evidence>
<sequence length="151" mass="17566">MSEFKDKYQNWLNELATMFKQGRQQQLEELVSFADTVKAYVKAGKELTAYETQLFIETFKRQATEAEQAPSLWPETLWYELSLITDKTQIEWQELLQDLEHQGTYQQGEEVGMGLYQCQQCQQQQAFYHPGELGACVYCGGSHFSRQGLPF</sequence>
<gene>
    <name evidence="1" type="ORF">EIK76_13240</name>
</gene>